<comment type="subcellular location">
    <subcellularLocation>
        <location evidence="4">Nucleus</location>
    </subcellularLocation>
</comment>
<dbReference type="SMART" id="SM01124">
    <property type="entry name" value="DBR1"/>
    <property type="match status" value="1"/>
</dbReference>
<evidence type="ECO:0000256" key="1">
    <source>
        <dbReference type="ARBA" id="ARBA00001936"/>
    </source>
</evidence>
<protein>
    <recommendedName>
        <fullName evidence="14">Lariat debranching enzyme C-terminal domain-containing protein</fullName>
    </recommendedName>
</protein>
<keyword evidence="11" id="KW-0464">Manganese</keyword>
<dbReference type="EMBL" id="VTPC01000827">
    <property type="protein sequence ID" value="KAF2904181.1"/>
    <property type="molecule type" value="Genomic_DNA"/>
</dbReference>
<dbReference type="InterPro" id="IPR007708">
    <property type="entry name" value="DBR1_C"/>
</dbReference>
<dbReference type="InterPro" id="IPR029052">
    <property type="entry name" value="Metallo-depent_PP-like"/>
</dbReference>
<evidence type="ECO:0000256" key="4">
    <source>
        <dbReference type="ARBA" id="ARBA00004123"/>
    </source>
</evidence>
<name>A0A8K0DH88_IGNLU</name>
<comment type="caution">
    <text evidence="15">The sequence shown here is derived from an EMBL/GenBank/DDBJ whole genome shotgun (WGS) entry which is preliminary data.</text>
</comment>
<dbReference type="CDD" id="cd00844">
    <property type="entry name" value="MPP_Dbr1_N"/>
    <property type="match status" value="1"/>
</dbReference>
<keyword evidence="7" id="KW-0479">Metal-binding</keyword>
<evidence type="ECO:0000256" key="11">
    <source>
        <dbReference type="ARBA" id="ARBA00023211"/>
    </source>
</evidence>
<dbReference type="PANTHER" id="PTHR12849:SF0">
    <property type="entry name" value="LARIAT DEBRANCHING ENZYME"/>
    <property type="match status" value="1"/>
</dbReference>
<reference evidence="15" key="1">
    <citation type="submission" date="2019-08" db="EMBL/GenBank/DDBJ databases">
        <title>The genome of the North American firefly Photinus pyralis.</title>
        <authorList>
            <consortium name="Photinus pyralis genome working group"/>
            <person name="Fallon T.R."/>
            <person name="Sander Lower S.E."/>
            <person name="Weng J.-K."/>
        </authorList>
    </citation>
    <scope>NUCLEOTIDE SEQUENCE</scope>
    <source>
        <strain evidence="15">TRF0915ILg1</strain>
        <tissue evidence="15">Whole body</tissue>
    </source>
</reference>
<dbReference type="InterPro" id="IPR004843">
    <property type="entry name" value="Calcineurin-like_PHP"/>
</dbReference>
<evidence type="ECO:0000256" key="12">
    <source>
        <dbReference type="ARBA" id="ARBA00023242"/>
    </source>
</evidence>
<keyword evidence="6" id="KW-0507">mRNA processing</keyword>
<dbReference type="Proteomes" id="UP000801492">
    <property type="component" value="Unassembled WGS sequence"/>
</dbReference>
<comment type="function">
    <text evidence="13">Cleaves the 2'-5' phosphodiester linkage at the branch point of lariat intron pre-mRNAs after splicing and converts them into linear molecules that are subsequently degraded. It thereby facilitates ribonucleotide turnover.</text>
</comment>
<evidence type="ECO:0000256" key="8">
    <source>
        <dbReference type="ARBA" id="ARBA00022801"/>
    </source>
</evidence>
<evidence type="ECO:0000256" key="7">
    <source>
        <dbReference type="ARBA" id="ARBA00022723"/>
    </source>
</evidence>
<keyword evidence="10" id="KW-0408">Iron</keyword>
<evidence type="ECO:0000313" key="15">
    <source>
        <dbReference type="EMBL" id="KAF2904181.1"/>
    </source>
</evidence>
<sequence length="493" mass="56248">MKIAVEGCAHGELEIIYDTVQALEAKENVKIDLLICCGDFQASRNEADLRCMAVPPKYYNICSFYKYYTGEKEAPMLTIFVGGNHEASNYLQELPYGGWVAPNIYYLGYASVINIAGVRIGGISGIYKGQDYLKGHFETPPYDNSTKRSVYHIRNLEIFRLKQVSQPVDIFISHDWPVGIWNYGDSKQLLRCKPYFRDDMESGKLGSKPFEELLNHLQPKYWFAAHLHCKFAALVQHSEKKATKFLALDKCLPKRRFLQITDIPHDTNLKIELTYDLEWLTILNLTNDMLSVKAVHTYMPGPGWVQRWQFTPTEEEKSKTLMRFSNNLVVPRNFTKTAEAYNPQNPKSRYVKSPSPYINNQTVEFCNKLEVDDPLVLLNAFSTNIGLKEEDGLTAAESQDDLLSTEDEESEAYETFNKITPSKLSLSLPKPKYDSTQSTNFSVDSESTISVFCESTSSDTSGIVNDIHMSKDDSPMIKKFKRRNADIYCVEET</sequence>
<keyword evidence="16" id="KW-1185">Reference proteome</keyword>
<dbReference type="GO" id="GO:0000398">
    <property type="term" value="P:mRNA splicing, via spliceosome"/>
    <property type="evidence" value="ECO:0007669"/>
    <property type="project" value="TreeGrafter"/>
</dbReference>
<dbReference type="SUPFAM" id="SSF56300">
    <property type="entry name" value="Metallo-dependent phosphatases"/>
    <property type="match status" value="1"/>
</dbReference>
<comment type="cofactor">
    <cofactor evidence="1">
        <name>Mn(2+)</name>
        <dbReference type="ChEBI" id="CHEBI:29035"/>
    </cofactor>
</comment>
<keyword evidence="12" id="KW-0539">Nucleus</keyword>
<feature type="domain" description="Lariat debranching enzyme C-terminal" evidence="14">
    <location>
        <begin position="235"/>
        <end position="375"/>
    </location>
</feature>
<dbReference type="GO" id="GO:0008419">
    <property type="term" value="F:RNA lariat debranching enzyme activity"/>
    <property type="evidence" value="ECO:0007669"/>
    <property type="project" value="TreeGrafter"/>
</dbReference>
<dbReference type="Gene3D" id="3.60.21.10">
    <property type="match status" value="1"/>
</dbReference>
<evidence type="ECO:0000256" key="6">
    <source>
        <dbReference type="ARBA" id="ARBA00022664"/>
    </source>
</evidence>
<evidence type="ECO:0000256" key="13">
    <source>
        <dbReference type="ARBA" id="ARBA00058627"/>
    </source>
</evidence>
<gene>
    <name evidence="15" type="ORF">ILUMI_02001</name>
</gene>
<dbReference type="Pfam" id="PF05011">
    <property type="entry name" value="DBR1"/>
    <property type="match status" value="1"/>
</dbReference>
<comment type="cofactor">
    <cofactor evidence="3">
        <name>Fe(2+)</name>
        <dbReference type="ChEBI" id="CHEBI:29033"/>
    </cofactor>
</comment>
<dbReference type="AlphaFoldDB" id="A0A8K0DH88"/>
<evidence type="ECO:0000259" key="14">
    <source>
        <dbReference type="SMART" id="SM01124"/>
    </source>
</evidence>
<evidence type="ECO:0000256" key="10">
    <source>
        <dbReference type="ARBA" id="ARBA00023004"/>
    </source>
</evidence>
<evidence type="ECO:0000256" key="9">
    <source>
        <dbReference type="ARBA" id="ARBA00022833"/>
    </source>
</evidence>
<dbReference type="OrthoDB" id="407609at2759"/>
<dbReference type="GO" id="GO:0046872">
    <property type="term" value="F:metal ion binding"/>
    <property type="evidence" value="ECO:0007669"/>
    <property type="project" value="UniProtKB-KW"/>
</dbReference>
<dbReference type="FunFam" id="3.60.21.10:FF:000035">
    <property type="entry name" value="Lariat debranching enzyme"/>
    <property type="match status" value="1"/>
</dbReference>
<evidence type="ECO:0000256" key="3">
    <source>
        <dbReference type="ARBA" id="ARBA00001954"/>
    </source>
</evidence>
<keyword evidence="8" id="KW-0378">Hydrolase</keyword>
<dbReference type="PANTHER" id="PTHR12849">
    <property type="entry name" value="RNA LARIAT DEBRANCHING ENZYME"/>
    <property type="match status" value="1"/>
</dbReference>
<comment type="cofactor">
    <cofactor evidence="2">
        <name>Zn(2+)</name>
        <dbReference type="ChEBI" id="CHEBI:29105"/>
    </cofactor>
</comment>
<dbReference type="Pfam" id="PF00149">
    <property type="entry name" value="Metallophos"/>
    <property type="match status" value="1"/>
</dbReference>
<keyword evidence="9" id="KW-0862">Zinc</keyword>
<evidence type="ECO:0000313" key="16">
    <source>
        <dbReference type="Proteomes" id="UP000801492"/>
    </source>
</evidence>
<dbReference type="InterPro" id="IPR041816">
    <property type="entry name" value="Dbr1_N"/>
</dbReference>
<organism evidence="15 16">
    <name type="scientific">Ignelater luminosus</name>
    <name type="common">Cucubano</name>
    <name type="synonym">Pyrophorus luminosus</name>
    <dbReference type="NCBI Taxonomy" id="2038154"/>
    <lineage>
        <taxon>Eukaryota</taxon>
        <taxon>Metazoa</taxon>
        <taxon>Ecdysozoa</taxon>
        <taxon>Arthropoda</taxon>
        <taxon>Hexapoda</taxon>
        <taxon>Insecta</taxon>
        <taxon>Pterygota</taxon>
        <taxon>Neoptera</taxon>
        <taxon>Endopterygota</taxon>
        <taxon>Coleoptera</taxon>
        <taxon>Polyphaga</taxon>
        <taxon>Elateriformia</taxon>
        <taxon>Elateroidea</taxon>
        <taxon>Elateridae</taxon>
        <taxon>Agrypninae</taxon>
        <taxon>Pyrophorini</taxon>
        <taxon>Ignelater</taxon>
    </lineage>
</organism>
<comment type="similarity">
    <text evidence="5">Belongs to the lariat debranching enzyme family.</text>
</comment>
<proteinExistence type="inferred from homology"/>
<evidence type="ECO:0000256" key="2">
    <source>
        <dbReference type="ARBA" id="ARBA00001947"/>
    </source>
</evidence>
<accession>A0A8K0DH88</accession>
<dbReference type="GO" id="GO:0005634">
    <property type="term" value="C:nucleus"/>
    <property type="evidence" value="ECO:0007669"/>
    <property type="project" value="UniProtKB-SubCell"/>
</dbReference>
<evidence type="ECO:0000256" key="5">
    <source>
        <dbReference type="ARBA" id="ARBA00006045"/>
    </source>
</evidence>